<evidence type="ECO:0000313" key="2">
    <source>
        <dbReference type="Proteomes" id="UP000281340"/>
    </source>
</evidence>
<protein>
    <submittedName>
        <fullName evidence="1">FAD-binding oxidoreductase</fullName>
    </submittedName>
</protein>
<evidence type="ECO:0000313" key="1">
    <source>
        <dbReference type="EMBL" id="RLY54626.1"/>
    </source>
</evidence>
<reference evidence="1 2" key="1">
    <citation type="submission" date="2018-10" db="EMBL/GenBank/DDBJ databases">
        <title>Comparison of Escherichia coli isolates recovered from retail chicken and from chicken fecal samples by antimicrobial susceptibility test and whole genome sequencing.</title>
        <authorList>
            <person name="Tang B."/>
            <person name="Ma Y."/>
            <person name="He X."/>
            <person name="Cao L."/>
            <person name="Xia X."/>
            <person name="Yang H."/>
        </authorList>
    </citation>
    <scope>NUCLEOTIDE SEQUENCE [LARGE SCALE GENOMIC DNA]</scope>
    <source>
        <strain evidence="1 2">CMJH98b</strain>
    </source>
</reference>
<dbReference type="AlphaFoldDB" id="A0A3L9HXG5"/>
<name>A0A3L9HXG5_ECOLX</name>
<accession>A0A3L9HXG5</accession>
<comment type="caution">
    <text evidence="1">The sequence shown here is derived from an EMBL/GenBank/DDBJ whole genome shotgun (WGS) entry which is preliminary data.</text>
</comment>
<dbReference type="Proteomes" id="UP000281340">
    <property type="component" value="Unassembled WGS sequence"/>
</dbReference>
<proteinExistence type="predicted"/>
<feature type="non-terminal residue" evidence="1">
    <location>
        <position position="1"/>
    </location>
</feature>
<organism evidence="1 2">
    <name type="scientific">Escherichia coli</name>
    <dbReference type="NCBI Taxonomy" id="562"/>
    <lineage>
        <taxon>Bacteria</taxon>
        <taxon>Pseudomonadati</taxon>
        <taxon>Pseudomonadota</taxon>
        <taxon>Gammaproteobacteria</taxon>
        <taxon>Enterobacterales</taxon>
        <taxon>Enterobacteriaceae</taxon>
        <taxon>Escherichia</taxon>
    </lineage>
</organism>
<dbReference type="EMBL" id="RDDM01000270">
    <property type="protein sequence ID" value="RLY54626.1"/>
    <property type="molecule type" value="Genomic_DNA"/>
</dbReference>
<gene>
    <name evidence="1" type="ORF">EAI46_22825</name>
</gene>
<sequence length="41" mass="4598">RSGIAGLWQNVRSRTWRTRGVVGGRYSRYATFTRRIGGNAG</sequence>